<dbReference type="SMART" id="SM00575">
    <property type="entry name" value="ZnF_PMZ"/>
    <property type="match status" value="1"/>
</dbReference>
<dbReference type="PANTHER" id="PTHR31973">
    <property type="entry name" value="POLYPROTEIN, PUTATIVE-RELATED"/>
    <property type="match status" value="1"/>
</dbReference>
<dbReference type="InterPro" id="IPR007527">
    <property type="entry name" value="Znf_SWIM"/>
</dbReference>
<dbReference type="Proteomes" id="UP000242715">
    <property type="component" value="Unassembled WGS sequence"/>
</dbReference>
<dbReference type="PROSITE" id="PS50966">
    <property type="entry name" value="ZF_SWIM"/>
    <property type="match status" value="1"/>
</dbReference>
<feature type="compositionally biased region" description="Polar residues" evidence="5">
    <location>
        <begin position="1"/>
        <end position="14"/>
    </location>
</feature>
<evidence type="ECO:0000256" key="3">
    <source>
        <dbReference type="ARBA" id="ARBA00022833"/>
    </source>
</evidence>
<feature type="region of interest" description="Disordered" evidence="5">
    <location>
        <begin position="714"/>
        <end position="753"/>
    </location>
</feature>
<feature type="region of interest" description="Disordered" evidence="5">
    <location>
        <begin position="1"/>
        <end position="73"/>
    </location>
</feature>
<feature type="compositionally biased region" description="Basic and acidic residues" evidence="5">
    <location>
        <begin position="203"/>
        <end position="212"/>
    </location>
</feature>
<dbReference type="Pfam" id="PF10551">
    <property type="entry name" value="MULE"/>
    <property type="match status" value="1"/>
</dbReference>
<feature type="region of interest" description="Disordered" evidence="5">
    <location>
        <begin position="192"/>
        <end position="212"/>
    </location>
</feature>
<protein>
    <recommendedName>
        <fullName evidence="6">SWIM-type domain-containing protein</fullName>
    </recommendedName>
</protein>
<organism evidence="7 8">
    <name type="scientific">Trifolium subterraneum</name>
    <name type="common">Subterranean clover</name>
    <dbReference type="NCBI Taxonomy" id="3900"/>
    <lineage>
        <taxon>Eukaryota</taxon>
        <taxon>Viridiplantae</taxon>
        <taxon>Streptophyta</taxon>
        <taxon>Embryophyta</taxon>
        <taxon>Tracheophyta</taxon>
        <taxon>Spermatophyta</taxon>
        <taxon>Magnoliopsida</taxon>
        <taxon>eudicotyledons</taxon>
        <taxon>Gunneridae</taxon>
        <taxon>Pentapetalae</taxon>
        <taxon>rosids</taxon>
        <taxon>fabids</taxon>
        <taxon>Fabales</taxon>
        <taxon>Fabaceae</taxon>
        <taxon>Papilionoideae</taxon>
        <taxon>50 kb inversion clade</taxon>
        <taxon>NPAAA clade</taxon>
        <taxon>Hologalegina</taxon>
        <taxon>IRL clade</taxon>
        <taxon>Trifolieae</taxon>
        <taxon>Trifolium</taxon>
    </lineage>
</organism>
<keyword evidence="1" id="KW-0479">Metal-binding</keyword>
<accession>A0A2Z6NXP7</accession>
<dbReference type="EMBL" id="DF974271">
    <property type="protein sequence ID" value="GAU46983.1"/>
    <property type="molecule type" value="Genomic_DNA"/>
</dbReference>
<dbReference type="AlphaFoldDB" id="A0A2Z6NXP7"/>
<evidence type="ECO:0000259" key="6">
    <source>
        <dbReference type="PROSITE" id="PS50966"/>
    </source>
</evidence>
<evidence type="ECO:0000256" key="2">
    <source>
        <dbReference type="ARBA" id="ARBA00022771"/>
    </source>
</evidence>
<keyword evidence="2 4" id="KW-0863">Zinc-finger</keyword>
<feature type="compositionally biased region" description="Polar residues" evidence="5">
    <location>
        <begin position="743"/>
        <end position="753"/>
    </location>
</feature>
<evidence type="ECO:0000256" key="4">
    <source>
        <dbReference type="PROSITE-ProRule" id="PRU00325"/>
    </source>
</evidence>
<keyword evidence="8" id="KW-1185">Reference proteome</keyword>
<dbReference type="InterPro" id="IPR018289">
    <property type="entry name" value="MULE_transposase_dom"/>
</dbReference>
<reference evidence="8" key="1">
    <citation type="journal article" date="2017" name="Front. Plant Sci.">
        <title>Climate Clever Clovers: New Paradigm to Reduce the Environmental Footprint of Ruminants by Breeding Low Methanogenic Forages Utilizing Haplotype Variation.</title>
        <authorList>
            <person name="Kaur P."/>
            <person name="Appels R."/>
            <person name="Bayer P.E."/>
            <person name="Keeble-Gagnere G."/>
            <person name="Wang J."/>
            <person name="Hirakawa H."/>
            <person name="Shirasawa K."/>
            <person name="Vercoe P."/>
            <person name="Stefanova K."/>
            <person name="Durmic Z."/>
            <person name="Nichols P."/>
            <person name="Revell C."/>
            <person name="Isobe S.N."/>
            <person name="Edwards D."/>
            <person name="Erskine W."/>
        </authorList>
    </citation>
    <scope>NUCLEOTIDE SEQUENCE [LARGE SCALE GENOMIC DNA]</scope>
    <source>
        <strain evidence="8">cv. Daliak</strain>
    </source>
</reference>
<dbReference type="InterPro" id="IPR006564">
    <property type="entry name" value="Znf_PMZ"/>
</dbReference>
<gene>
    <name evidence="7" type="ORF">TSUD_403170</name>
</gene>
<feature type="compositionally biased region" description="Basic residues" evidence="5">
    <location>
        <begin position="47"/>
        <end position="60"/>
    </location>
</feature>
<evidence type="ECO:0000313" key="8">
    <source>
        <dbReference type="Proteomes" id="UP000242715"/>
    </source>
</evidence>
<dbReference type="GO" id="GO:0008270">
    <property type="term" value="F:zinc ion binding"/>
    <property type="evidence" value="ECO:0007669"/>
    <property type="project" value="UniProtKB-KW"/>
</dbReference>
<sequence length="897" mass="101881">MKIPANTNKKQNSAMKKGPANTKKTNTEQYDSNNDPANTKQNESTNTKKKRPTKMKKKKANSNNEEEEEETLSQMDTFSVVFNHGGEFVSEDNKRIYRGGVQTVVSGQKYDGKFFEVEDDDCAYEIAIYASYKGCQMYVEHNVYESDSSQDSDYSADDDVDGVTFNDSEDERTTALDDGFGDTFGDEAYVSDELGSSDPDASDIERGPKAPKFRKESLNSNFEFEEVGHKHTYAIKTHVMSHKCIRSLNNKCADSKWVAEAVVKKMQTSQKVTIQDIIVDMRRNYALNITPWTAWKAKKIATSIIEGDADNQFAQLGRYAAELRRVCRKNTIKLNVDRPDPSLPPRFGSFYFSFDGCKQGFIRGCRPFIGVDGCHLKTKYGGQLLIAVGRDPNDQYFPLAFGVVETETKESWRWFLQLLMEDVGQDKRFVFISDQQKGLVAVFDEMDNRIEHRLCLRHLYANFKKKFGGGTAIRDLMMGAAKATYYQAWEQKMNEMKVLDHKAWEWLMRVPTKSWFARDKPILTLAEWIRNYLMNRMATCSVKLDKWQQKIMPMPMRRLEKEVFMAGQWTPTFTASGEEWQVTHAFNTQQFIVNISKRSCTCNFWELVGIPCRHVVAAIGYMLHDPLDYVNDYYSRDKYALCYGFAVSPINGMNMWPKPDPPESAYEDLLPPVYKIGPGRPRKLRIRGCDEDGARKRSRGVIYHCTTCSSTGHNAGTCKSKTQDPDGLKRKRKPPKGKAEAQGNANNGQQTEADNNANIGQQAEVEGNANIGQQTAEVENNKSQSFFDEISDEVMATIPEVTADDIPNITQNQGNNAVGVKNKSMKKKKKKPLHVKRRSSERIKMNWFKKPIVGVGSSSDQPIEILEPGEGVLTQEDSAKLGTCFRAMKSWKNIKKK</sequence>
<feature type="region of interest" description="Disordered" evidence="5">
    <location>
        <begin position="806"/>
        <end position="838"/>
    </location>
</feature>
<feature type="domain" description="SWIM-type" evidence="6">
    <location>
        <begin position="591"/>
        <end position="623"/>
    </location>
</feature>
<evidence type="ECO:0000313" key="7">
    <source>
        <dbReference type="EMBL" id="GAU46983.1"/>
    </source>
</evidence>
<keyword evidence="3" id="KW-0862">Zinc</keyword>
<name>A0A2Z6NXP7_TRISU</name>
<dbReference type="OrthoDB" id="1417919at2759"/>
<proteinExistence type="predicted"/>
<evidence type="ECO:0000256" key="1">
    <source>
        <dbReference type="ARBA" id="ARBA00022723"/>
    </source>
</evidence>
<dbReference type="Pfam" id="PF04434">
    <property type="entry name" value="SWIM"/>
    <property type="match status" value="1"/>
</dbReference>
<feature type="compositionally biased region" description="Basic residues" evidence="5">
    <location>
        <begin position="823"/>
        <end position="837"/>
    </location>
</feature>
<feature type="compositionally biased region" description="Polar residues" evidence="5">
    <location>
        <begin position="22"/>
        <end position="44"/>
    </location>
</feature>
<dbReference type="PANTHER" id="PTHR31973:SF187">
    <property type="entry name" value="MUTATOR TRANSPOSASE MUDRA PROTEIN"/>
    <property type="match status" value="1"/>
</dbReference>
<evidence type="ECO:0000256" key="5">
    <source>
        <dbReference type="SAM" id="MobiDB-lite"/>
    </source>
</evidence>